<name>A0A5D3DV63_CUCMM</name>
<feature type="compositionally biased region" description="Basic and acidic residues" evidence="1">
    <location>
        <begin position="110"/>
        <end position="125"/>
    </location>
</feature>
<evidence type="ECO:0000313" key="3">
    <source>
        <dbReference type="Proteomes" id="UP000321947"/>
    </source>
</evidence>
<sequence>MPTHDKGKQSKPDNLPIAKRRLFERVLKGKGKVTQTENVSKKRKLEKVVKAREEKKDNSKKLKKMDKKQELEKQGTTNVKKERKSNKKLTTTQNGKNWQKGSPIMNSTFHETKSREETNERFKKGECSQQAELSNKEVAEYFLKFPELIMINNQALNMKLDKLILEVEGLKDMLKEKERETVELNETIQRDENNENDGGEGHRNNGEEMGMRDKGEQDGKSGNESEGKNDQRDGNNETENEGQEVYYTDIYSCIFYFVTMYIIY</sequence>
<reference evidence="2 3" key="1">
    <citation type="submission" date="2019-08" db="EMBL/GenBank/DDBJ databases">
        <title>Draft genome sequences of two oriental melons (Cucumis melo L. var makuwa).</title>
        <authorList>
            <person name="Kwon S.-Y."/>
        </authorList>
    </citation>
    <scope>NUCLEOTIDE SEQUENCE [LARGE SCALE GENOMIC DNA]</scope>
    <source>
        <strain evidence="3">cv. Chang Bougi</strain>
        <tissue evidence="2">Leaf</tissue>
    </source>
</reference>
<organism evidence="2 3">
    <name type="scientific">Cucumis melo var. makuwa</name>
    <name type="common">Oriental melon</name>
    <dbReference type="NCBI Taxonomy" id="1194695"/>
    <lineage>
        <taxon>Eukaryota</taxon>
        <taxon>Viridiplantae</taxon>
        <taxon>Streptophyta</taxon>
        <taxon>Embryophyta</taxon>
        <taxon>Tracheophyta</taxon>
        <taxon>Spermatophyta</taxon>
        <taxon>Magnoliopsida</taxon>
        <taxon>eudicotyledons</taxon>
        <taxon>Gunneridae</taxon>
        <taxon>Pentapetalae</taxon>
        <taxon>rosids</taxon>
        <taxon>fabids</taxon>
        <taxon>Cucurbitales</taxon>
        <taxon>Cucurbitaceae</taxon>
        <taxon>Benincaseae</taxon>
        <taxon>Cucumis</taxon>
    </lineage>
</organism>
<evidence type="ECO:0000256" key="1">
    <source>
        <dbReference type="SAM" id="MobiDB-lite"/>
    </source>
</evidence>
<dbReference type="Proteomes" id="UP000321947">
    <property type="component" value="Unassembled WGS sequence"/>
</dbReference>
<dbReference type="AlphaFoldDB" id="A0A5D3DV63"/>
<feature type="compositionally biased region" description="Polar residues" evidence="1">
    <location>
        <begin position="88"/>
        <end position="109"/>
    </location>
</feature>
<protein>
    <submittedName>
        <fullName evidence="2">Uncharacterized protein</fullName>
    </submittedName>
</protein>
<feature type="region of interest" description="Disordered" evidence="1">
    <location>
        <begin position="181"/>
        <end position="243"/>
    </location>
</feature>
<feature type="region of interest" description="Disordered" evidence="1">
    <location>
        <begin position="32"/>
        <end position="125"/>
    </location>
</feature>
<evidence type="ECO:0000313" key="2">
    <source>
        <dbReference type="EMBL" id="TYK27677.1"/>
    </source>
</evidence>
<feature type="compositionally biased region" description="Basic and acidic residues" evidence="1">
    <location>
        <begin position="46"/>
        <end position="60"/>
    </location>
</feature>
<proteinExistence type="predicted"/>
<comment type="caution">
    <text evidence="2">The sequence shown here is derived from an EMBL/GenBank/DDBJ whole genome shotgun (WGS) entry which is preliminary data.</text>
</comment>
<gene>
    <name evidence="2" type="ORF">E5676_scaffold225G00030</name>
</gene>
<accession>A0A5D3DV63</accession>
<feature type="compositionally biased region" description="Basic and acidic residues" evidence="1">
    <location>
        <begin position="181"/>
        <end position="235"/>
    </location>
</feature>
<dbReference type="EMBL" id="SSTD01002571">
    <property type="protein sequence ID" value="TYK27677.1"/>
    <property type="molecule type" value="Genomic_DNA"/>
</dbReference>